<dbReference type="GO" id="GO:0003700">
    <property type="term" value="F:DNA-binding transcription factor activity"/>
    <property type="evidence" value="ECO:0007669"/>
    <property type="project" value="InterPro"/>
</dbReference>
<accession>A0A7W9MZ91</accession>
<dbReference type="InterPro" id="IPR009061">
    <property type="entry name" value="DNA-bd_dom_put_sf"/>
</dbReference>
<dbReference type="SMART" id="SM00422">
    <property type="entry name" value="HTH_MERR"/>
    <property type="match status" value="1"/>
</dbReference>
<sequence>MISIGEFALSTGLSVKALRFYDERGLLVPAEVDPHTGYRRYGAAQLRTAVVVRILRTAGMSVEDVKTALQEPDRLADLLQGHAAELERRRDLEDRAMRRAHGLLSGGGMLDDGPSASADAVRFRTAERAGWVAVVDRLHLDADELSDVVETMDAAERHLERLAQALRQAGVRVTGGFWAGLEQVPGSPAVVEQRLALPVDGELPEGFAVPGLRIASGVLPRREEAYVVMTMTDDEPDLLVDAPGGPLPPEEMIVLSEVLEERGLDRSEVRQRGLGRIGDAGDGVTEGEDVYAMEAAVTVRVLD</sequence>
<keyword evidence="5" id="KW-1185">Reference proteome</keyword>
<evidence type="ECO:0000313" key="5">
    <source>
        <dbReference type="Proteomes" id="UP000567246"/>
    </source>
</evidence>
<feature type="coiled-coil region" evidence="2">
    <location>
        <begin position="145"/>
        <end position="172"/>
    </location>
</feature>
<proteinExistence type="predicted"/>
<keyword evidence="2" id="KW-0175">Coiled coil</keyword>
<dbReference type="RefSeq" id="WP_184170136.1">
    <property type="nucleotide sequence ID" value="NZ_BAABAG010000002.1"/>
</dbReference>
<dbReference type="SUPFAM" id="SSF46955">
    <property type="entry name" value="Putative DNA-binding domain"/>
    <property type="match status" value="1"/>
</dbReference>
<dbReference type="Proteomes" id="UP000567246">
    <property type="component" value="Unassembled WGS sequence"/>
</dbReference>
<dbReference type="EMBL" id="JACHMW010000001">
    <property type="protein sequence ID" value="MBB5847725.1"/>
    <property type="molecule type" value="Genomic_DNA"/>
</dbReference>
<dbReference type="Pfam" id="PF13411">
    <property type="entry name" value="MerR_1"/>
    <property type="match status" value="1"/>
</dbReference>
<evidence type="ECO:0000256" key="2">
    <source>
        <dbReference type="SAM" id="Coils"/>
    </source>
</evidence>
<dbReference type="PROSITE" id="PS00552">
    <property type="entry name" value="HTH_MERR_1"/>
    <property type="match status" value="1"/>
</dbReference>
<name>A0A7W9MZ91_9MICC</name>
<evidence type="ECO:0000256" key="1">
    <source>
        <dbReference type="ARBA" id="ARBA00023125"/>
    </source>
</evidence>
<evidence type="ECO:0000313" key="4">
    <source>
        <dbReference type="EMBL" id="MBB5847725.1"/>
    </source>
</evidence>
<protein>
    <submittedName>
        <fullName evidence="4">DNA-binding transcriptional MerR regulator</fullName>
    </submittedName>
</protein>
<evidence type="ECO:0000259" key="3">
    <source>
        <dbReference type="PROSITE" id="PS50937"/>
    </source>
</evidence>
<dbReference type="CDD" id="cd01107">
    <property type="entry name" value="HTH_BmrR"/>
    <property type="match status" value="1"/>
</dbReference>
<dbReference type="PANTHER" id="PTHR30204:SF97">
    <property type="entry name" value="MERR FAMILY REGULATORY PROTEIN"/>
    <property type="match status" value="1"/>
</dbReference>
<keyword evidence="1 4" id="KW-0238">DNA-binding</keyword>
<dbReference type="AlphaFoldDB" id="A0A7W9MZ91"/>
<feature type="domain" description="HTH merR-type" evidence="3">
    <location>
        <begin position="1"/>
        <end position="71"/>
    </location>
</feature>
<comment type="caution">
    <text evidence="4">The sequence shown here is derived from an EMBL/GenBank/DDBJ whole genome shotgun (WGS) entry which is preliminary data.</text>
</comment>
<gene>
    <name evidence="4" type="ORF">HDA33_000289</name>
</gene>
<dbReference type="InterPro" id="IPR047057">
    <property type="entry name" value="MerR_fam"/>
</dbReference>
<dbReference type="PROSITE" id="PS50937">
    <property type="entry name" value="HTH_MERR_2"/>
    <property type="match status" value="1"/>
</dbReference>
<dbReference type="InterPro" id="IPR000551">
    <property type="entry name" value="MerR-type_HTH_dom"/>
</dbReference>
<organism evidence="4 5">
    <name type="scientific">Micrococcus endophyticus</name>
    <dbReference type="NCBI Taxonomy" id="455343"/>
    <lineage>
        <taxon>Bacteria</taxon>
        <taxon>Bacillati</taxon>
        <taxon>Actinomycetota</taxon>
        <taxon>Actinomycetes</taxon>
        <taxon>Micrococcales</taxon>
        <taxon>Micrococcaceae</taxon>
        <taxon>Micrococcus</taxon>
    </lineage>
</organism>
<dbReference type="GO" id="GO:0003677">
    <property type="term" value="F:DNA binding"/>
    <property type="evidence" value="ECO:0007669"/>
    <property type="project" value="UniProtKB-KW"/>
</dbReference>
<dbReference type="PANTHER" id="PTHR30204">
    <property type="entry name" value="REDOX-CYCLING DRUG-SENSING TRANSCRIPTIONAL ACTIVATOR SOXR"/>
    <property type="match status" value="1"/>
</dbReference>
<reference evidence="4 5" key="1">
    <citation type="submission" date="2020-08" db="EMBL/GenBank/DDBJ databases">
        <title>Sequencing the genomes of 1000 actinobacteria strains.</title>
        <authorList>
            <person name="Klenk H.-P."/>
        </authorList>
    </citation>
    <scope>NUCLEOTIDE SEQUENCE [LARGE SCALE GENOMIC DNA]</scope>
    <source>
        <strain evidence="4 5">DSM 17945</strain>
    </source>
</reference>
<dbReference type="Gene3D" id="1.10.1660.10">
    <property type="match status" value="1"/>
</dbReference>